<protein>
    <submittedName>
        <fullName evidence="1">Uncharacterized protein</fullName>
    </submittedName>
</protein>
<sequence>MILERFHRTDFALPEMVIQPPDGQTLVNLPVYFQLSWPEAGFEPGEVDTTTIVGHEVRIRPTLAGVTYHTGDGASVGPTTSLGGPYPTGDITHEYSRAAQVTPYISVEYGGEVSVDGGAWSVIPGSATVEGPGSPLQVLTSENRLYTN</sequence>
<reference evidence="1 2" key="1">
    <citation type="submission" date="2019-09" db="EMBL/GenBank/DDBJ databases">
        <title>Serinicoccus pratensis sp. nov., isolated from meadow soil.</title>
        <authorList>
            <person name="Zhang W."/>
        </authorList>
    </citation>
    <scope>NUCLEOTIDE SEQUENCE [LARGE SCALE GENOMIC DNA]</scope>
    <source>
        <strain evidence="1 2">W204</strain>
    </source>
</reference>
<accession>A0A5J6V2Z6</accession>
<organism evidence="1 2">
    <name type="scientific">Ornithinimicrobium pratense</name>
    <dbReference type="NCBI Taxonomy" id="2593973"/>
    <lineage>
        <taxon>Bacteria</taxon>
        <taxon>Bacillati</taxon>
        <taxon>Actinomycetota</taxon>
        <taxon>Actinomycetes</taxon>
        <taxon>Micrococcales</taxon>
        <taxon>Ornithinimicrobiaceae</taxon>
        <taxon>Ornithinimicrobium</taxon>
    </lineage>
</organism>
<gene>
    <name evidence="1" type="ORF">FY030_04450</name>
</gene>
<dbReference type="Proteomes" id="UP000326546">
    <property type="component" value="Chromosome"/>
</dbReference>
<dbReference type="OrthoDB" id="5192284at2"/>
<evidence type="ECO:0000313" key="1">
    <source>
        <dbReference type="EMBL" id="QFG68068.1"/>
    </source>
</evidence>
<keyword evidence="2" id="KW-1185">Reference proteome</keyword>
<dbReference type="AlphaFoldDB" id="A0A5J6V2Z6"/>
<dbReference type="EMBL" id="CP044427">
    <property type="protein sequence ID" value="QFG68068.1"/>
    <property type="molecule type" value="Genomic_DNA"/>
</dbReference>
<name>A0A5J6V2Z6_9MICO</name>
<dbReference type="RefSeq" id="WP_158060458.1">
    <property type="nucleotide sequence ID" value="NZ_CP044427.1"/>
</dbReference>
<proteinExistence type="predicted"/>
<evidence type="ECO:0000313" key="2">
    <source>
        <dbReference type="Proteomes" id="UP000326546"/>
    </source>
</evidence>
<dbReference type="KEGG" id="serw:FY030_04450"/>